<accession>A0A1Y2E951</accession>
<dbReference type="EMBL" id="MCOG01000046">
    <property type="protein sequence ID" value="ORY68091.1"/>
    <property type="molecule type" value="Genomic_DNA"/>
</dbReference>
<evidence type="ECO:0000256" key="1">
    <source>
        <dbReference type="SAM" id="SignalP"/>
    </source>
</evidence>
<keyword evidence="1" id="KW-0732">Signal</keyword>
<proteinExistence type="predicted"/>
<keyword evidence="3" id="KW-1185">Reference proteome</keyword>
<dbReference type="PANTHER" id="PTHR40050:SF1">
    <property type="entry name" value="INNER SPORE COAT PROTEIN H"/>
    <property type="match status" value="1"/>
</dbReference>
<dbReference type="OrthoDB" id="2141501at2759"/>
<dbReference type="STRING" id="1754190.A0A1Y2E951"/>
<organism evidence="2 3">
    <name type="scientific">Neocallimastix californiae</name>
    <dbReference type="NCBI Taxonomy" id="1754190"/>
    <lineage>
        <taxon>Eukaryota</taxon>
        <taxon>Fungi</taxon>
        <taxon>Fungi incertae sedis</taxon>
        <taxon>Chytridiomycota</taxon>
        <taxon>Chytridiomycota incertae sedis</taxon>
        <taxon>Neocallimastigomycetes</taxon>
        <taxon>Neocallimastigales</taxon>
        <taxon>Neocallimastigaceae</taxon>
        <taxon>Neocallimastix</taxon>
    </lineage>
</organism>
<evidence type="ECO:0000313" key="2">
    <source>
        <dbReference type="EMBL" id="ORY68091.1"/>
    </source>
</evidence>
<dbReference type="PANTHER" id="PTHR40050">
    <property type="entry name" value="INNER SPORE COAT PROTEIN H"/>
    <property type="match status" value="1"/>
</dbReference>
<dbReference type="AlphaFoldDB" id="A0A1Y2E951"/>
<feature type="chain" id="PRO_5013277010" description="Coth-domain-containing protein" evidence="1">
    <location>
        <begin position="23"/>
        <end position="588"/>
    </location>
</feature>
<dbReference type="Proteomes" id="UP000193920">
    <property type="component" value="Unassembled WGS sequence"/>
</dbReference>
<comment type="caution">
    <text evidence="2">The sequence shown here is derived from an EMBL/GenBank/DDBJ whole genome shotgun (WGS) entry which is preliminary data.</text>
</comment>
<name>A0A1Y2E951_9FUNG</name>
<evidence type="ECO:0008006" key="4">
    <source>
        <dbReference type="Google" id="ProtNLM"/>
    </source>
</evidence>
<sequence>MKFLKTTLLYGCILGWISKILCRDCTFNVISFNSNNVFVDIKGYKYKMTKIDPDVPLYAVTIKNLENYDIIKYHYIADNEHEVIERHLRTYTVNTYNELFNRFYTIKHVPHLGFPTEDIWNNEPDSPIFDDSYTPTVIITDKKNRKFFHNGRSMTLPRVDIILKDSVYSFKKVKVESRDLRYNMFSFKIKLPDNGISGVRTLFFSTTETDPTMMHQLIYSDILQAIENPSSKAVPCRVYDKHGRGKGVYILQEDTTSKDFMVRHFLKTDGLTHDEISAKTGSILLGSPRADFYWSKNSKASKEYKEFKIIRNFLRKNETLHDLKHLSKALHDLNVGSKEEIEAFSNEWFDIPIFLKSLAVQYLAGNWNSYWMCLNNYVLYSNPLEITDSNDSKKIKHYFFENKVLYSFGTEINSEINQYGDELPKQTYNTMVDRIWGVYQDDSKYRIAIIKLLEGGLTKGMFEKYLVNIVKYIFNPVTMNNKIKALTIKLRDEVEWNSKLNRTHHGENGKIYTVEDFENEIEGESNKYNSWGLKRWIKERAEAIANEFGITWYPSVINKENSGYLQYVKVEPISHDDYMIELAEERNN</sequence>
<reference evidence="2 3" key="1">
    <citation type="submission" date="2016-08" db="EMBL/GenBank/DDBJ databases">
        <title>A Parts List for Fungal Cellulosomes Revealed by Comparative Genomics.</title>
        <authorList>
            <consortium name="DOE Joint Genome Institute"/>
            <person name="Haitjema C.H."/>
            <person name="Gilmore S.P."/>
            <person name="Henske J.K."/>
            <person name="Solomon K.V."/>
            <person name="De Groot R."/>
            <person name="Kuo A."/>
            <person name="Mondo S.J."/>
            <person name="Salamov A.A."/>
            <person name="Labutti K."/>
            <person name="Zhao Z."/>
            <person name="Chiniquy J."/>
            <person name="Barry K."/>
            <person name="Brewer H.M."/>
            <person name="Purvine S.O."/>
            <person name="Wright A.T."/>
            <person name="Boxma B."/>
            <person name="Van Alen T."/>
            <person name="Hackstein J.H."/>
            <person name="Baker S.E."/>
            <person name="Grigoriev I.V."/>
            <person name="O'Malley M.A."/>
        </authorList>
    </citation>
    <scope>NUCLEOTIDE SEQUENCE [LARGE SCALE GENOMIC DNA]</scope>
    <source>
        <strain evidence="2 3">G1</strain>
    </source>
</reference>
<protein>
    <recommendedName>
        <fullName evidence="4">Coth-domain-containing protein</fullName>
    </recommendedName>
</protein>
<evidence type="ECO:0000313" key="3">
    <source>
        <dbReference type="Proteomes" id="UP000193920"/>
    </source>
</evidence>
<gene>
    <name evidence="2" type="ORF">LY90DRAFT_667575</name>
</gene>
<feature type="signal peptide" evidence="1">
    <location>
        <begin position="1"/>
        <end position="22"/>
    </location>
</feature>
<dbReference type="Pfam" id="PF08757">
    <property type="entry name" value="CotH"/>
    <property type="match status" value="1"/>
</dbReference>
<dbReference type="InterPro" id="IPR014867">
    <property type="entry name" value="Spore_coat_CotH_CotH2/3/7"/>
</dbReference>